<gene>
    <name evidence="1" type="ORF">QWT69_14065</name>
</gene>
<proteinExistence type="predicted"/>
<dbReference type="RefSeq" id="WP_317966646.1">
    <property type="nucleotide sequence ID" value="NZ_CP129118.1"/>
</dbReference>
<evidence type="ECO:0000313" key="2">
    <source>
        <dbReference type="Proteomes" id="UP001303902"/>
    </source>
</evidence>
<evidence type="ECO:0000313" key="1">
    <source>
        <dbReference type="EMBL" id="WOV86985.1"/>
    </source>
</evidence>
<name>A0ABZ0L3D9_9BACL</name>
<dbReference type="Proteomes" id="UP001303902">
    <property type="component" value="Chromosome"/>
</dbReference>
<dbReference type="EMBL" id="CP129118">
    <property type="protein sequence ID" value="WOV86985.1"/>
    <property type="molecule type" value="Genomic_DNA"/>
</dbReference>
<accession>A0ABZ0L3D9</accession>
<sequence length="92" mass="10965">MKHPSKRSEGVWFTARPPERVRLQRTSTGCNQYLRYRARLLDKQMSQYRKKSMEKDDGGGCQRFILDVSTNNPYYNMIHEMRDQKVMSGYPN</sequence>
<reference evidence="1 2" key="1">
    <citation type="submission" date="2023-06" db="EMBL/GenBank/DDBJ databases">
        <title>Sporosarcina sp. nov., isolated from Korean tranditional fermented seafood 'Jeotgal'.</title>
        <authorList>
            <person name="Yang A.I."/>
            <person name="Shin N.-R."/>
        </authorList>
    </citation>
    <scope>NUCLEOTIDE SEQUENCE [LARGE SCALE GENOMIC DNA]</scope>
    <source>
        <strain evidence="1 2">T2O-4</strain>
    </source>
</reference>
<organism evidence="1 2">
    <name type="scientific">Sporosarcina oncorhynchi</name>
    <dbReference type="NCBI Taxonomy" id="3056444"/>
    <lineage>
        <taxon>Bacteria</taxon>
        <taxon>Bacillati</taxon>
        <taxon>Bacillota</taxon>
        <taxon>Bacilli</taxon>
        <taxon>Bacillales</taxon>
        <taxon>Caryophanaceae</taxon>
        <taxon>Sporosarcina</taxon>
    </lineage>
</organism>
<protein>
    <submittedName>
        <fullName evidence="1">Uncharacterized protein</fullName>
    </submittedName>
</protein>
<keyword evidence="2" id="KW-1185">Reference proteome</keyword>